<organism evidence="4 5">
    <name type="scientific">Spodoptera exigua</name>
    <name type="common">Beet armyworm</name>
    <name type="synonym">Noctua fulgens</name>
    <dbReference type="NCBI Taxonomy" id="7107"/>
    <lineage>
        <taxon>Eukaryota</taxon>
        <taxon>Metazoa</taxon>
        <taxon>Ecdysozoa</taxon>
        <taxon>Arthropoda</taxon>
        <taxon>Hexapoda</taxon>
        <taxon>Insecta</taxon>
        <taxon>Pterygota</taxon>
        <taxon>Neoptera</taxon>
        <taxon>Endopterygota</taxon>
        <taxon>Lepidoptera</taxon>
        <taxon>Glossata</taxon>
        <taxon>Ditrysia</taxon>
        <taxon>Noctuoidea</taxon>
        <taxon>Noctuidae</taxon>
        <taxon>Amphipyrinae</taxon>
        <taxon>Spodoptera</taxon>
    </lineage>
</organism>
<feature type="signal peptide" evidence="3">
    <location>
        <begin position="1"/>
        <end position="22"/>
    </location>
</feature>
<evidence type="ECO:0000313" key="4">
    <source>
        <dbReference type="EMBL" id="KAH9633980.1"/>
    </source>
</evidence>
<keyword evidence="1" id="KW-0646">Protease inhibitor</keyword>
<proteinExistence type="predicted"/>
<protein>
    <submittedName>
        <fullName evidence="4">Uncharacterized protein</fullName>
    </submittedName>
</protein>
<gene>
    <name evidence="4" type="ORF">HF086_001182</name>
</gene>
<reference evidence="4" key="1">
    <citation type="journal article" date="2021" name="G3 (Bethesda)">
        <title>Genome and transcriptome analysis of the beet armyworm Spodoptera exigua reveals targets for pest control. .</title>
        <authorList>
            <person name="Simon S."/>
            <person name="Breeschoten T."/>
            <person name="Jansen H.J."/>
            <person name="Dirks R.P."/>
            <person name="Schranz M.E."/>
            <person name="Ros V.I.D."/>
        </authorList>
    </citation>
    <scope>NUCLEOTIDE SEQUENCE</scope>
    <source>
        <strain evidence="4">TB_SE_WUR_2020</strain>
    </source>
</reference>
<dbReference type="GO" id="GO:0004867">
    <property type="term" value="F:serine-type endopeptidase inhibitor activity"/>
    <property type="evidence" value="ECO:0007669"/>
    <property type="project" value="UniProtKB-KW"/>
</dbReference>
<dbReference type="Gene3D" id="3.30.497.10">
    <property type="entry name" value="Antithrombin, subunit I, domain 2"/>
    <property type="match status" value="1"/>
</dbReference>
<keyword evidence="3" id="KW-0732">Signal</keyword>
<dbReference type="InterPro" id="IPR042178">
    <property type="entry name" value="Serpin_sf_1"/>
</dbReference>
<evidence type="ECO:0000256" key="1">
    <source>
        <dbReference type="ARBA" id="ARBA00022690"/>
    </source>
</evidence>
<feature type="chain" id="PRO_5037755698" evidence="3">
    <location>
        <begin position="23"/>
        <end position="393"/>
    </location>
</feature>
<dbReference type="Gene3D" id="2.30.39.10">
    <property type="entry name" value="Alpha-1-antitrypsin, domain 1"/>
    <property type="match status" value="1"/>
</dbReference>
<dbReference type="Proteomes" id="UP000814243">
    <property type="component" value="Unassembled WGS sequence"/>
</dbReference>
<comment type="caution">
    <text evidence="4">The sequence shown here is derived from an EMBL/GenBank/DDBJ whole genome shotgun (WGS) entry which is preliminary data.</text>
</comment>
<dbReference type="SUPFAM" id="SSF56574">
    <property type="entry name" value="Serpins"/>
    <property type="match status" value="1"/>
</dbReference>
<dbReference type="InterPro" id="IPR042185">
    <property type="entry name" value="Serpin_sf_2"/>
</dbReference>
<dbReference type="InterPro" id="IPR036186">
    <property type="entry name" value="Serpin_sf"/>
</dbReference>
<evidence type="ECO:0000256" key="2">
    <source>
        <dbReference type="ARBA" id="ARBA00022900"/>
    </source>
</evidence>
<evidence type="ECO:0000313" key="5">
    <source>
        <dbReference type="Proteomes" id="UP000814243"/>
    </source>
</evidence>
<dbReference type="EMBL" id="JACEFF010000624">
    <property type="protein sequence ID" value="KAH9633980.1"/>
    <property type="molecule type" value="Genomic_DNA"/>
</dbReference>
<keyword evidence="2" id="KW-0722">Serine protease inhibitor</keyword>
<name>A0A922SDT5_SPOEX</name>
<accession>A0A922SDT5</accession>
<evidence type="ECO:0000256" key="3">
    <source>
        <dbReference type="SAM" id="SignalP"/>
    </source>
</evidence>
<dbReference type="AlphaFoldDB" id="A0A922SDT5"/>
<sequence>MLDMIQECASIVLLLVQISTLSINTFEIPIYNIRGKPLSLLASLEKTQKKICLFANCNALNTLYDVIDSLNNKRNIGERLLNNFNGRPYNILRDLTNDVKPPLAEVQPAFRRLYSAKPNPVYNNLRSLPDWFTPMAAGKTFSVHSPATAKLTPKPEMKLNINTHWNALQQHLTGPIRWSTTALPTLVNNPSNVPHNQLPLKPPTMTAVTDVSQQVIAQSKMSPIEKFTQGLDHFERQFYKESIGLVRHLISTFPSSSDKLTLRHGSRLMLWPGRPEPRFQGGAAAALKLRVERFNGTEATDTIATILNKKVELDSGGAMHDTFDEGDVSSGVAAVFITTLYMRGRWRTSPTVLNGTLPFHDADSAPKRTVRMIRINDIMKYADLKDWDAQVSH</sequence>